<accession>A0A0C3G211</accession>
<gene>
    <name evidence="6" type="ORF">PILCRDRAFT_87465</name>
</gene>
<sequence>MTSPSDSLDLHSLAVLINYERASGPVSDPRFRYAKLREVASDGKFSTVAFPDRNQWDGVPDNRFKRGFLFDTILPPVDHDSEDDLPTNILAPRSEPSAASLSAEELETIFWEVRGHDGCYQSIAIFQELADLYKPSQPLRICLRDGTDFITSLSTRVILEFTLQEPKQTTLSVVLKTPRNADAHVACQSRYTGESAKMLHSVWGFARPDEENVSVVLDLASMQFGAKGRGKSGDFFVLDTMDGWYDYLEQIVRGCEPYRTSQTIRPGSDAERENWYKKVAERVKVRWEARAVNHWCGLCGKLDAWKRCGRCKTEYYCSEAHSRTAWKHWHKKWCQPRAAN</sequence>
<keyword evidence="1" id="KW-0479">Metal-binding</keyword>
<organism evidence="6 7">
    <name type="scientific">Piloderma croceum (strain F 1598)</name>
    <dbReference type="NCBI Taxonomy" id="765440"/>
    <lineage>
        <taxon>Eukaryota</taxon>
        <taxon>Fungi</taxon>
        <taxon>Dikarya</taxon>
        <taxon>Basidiomycota</taxon>
        <taxon>Agaricomycotina</taxon>
        <taxon>Agaricomycetes</taxon>
        <taxon>Agaricomycetidae</taxon>
        <taxon>Atheliales</taxon>
        <taxon>Atheliaceae</taxon>
        <taxon>Piloderma</taxon>
    </lineage>
</organism>
<dbReference type="InterPro" id="IPR002893">
    <property type="entry name" value="Znf_MYND"/>
</dbReference>
<evidence type="ECO:0000256" key="2">
    <source>
        <dbReference type="ARBA" id="ARBA00022771"/>
    </source>
</evidence>
<keyword evidence="2 4" id="KW-0863">Zinc-finger</keyword>
<evidence type="ECO:0000256" key="3">
    <source>
        <dbReference type="ARBA" id="ARBA00022833"/>
    </source>
</evidence>
<name>A0A0C3G211_PILCF</name>
<dbReference type="InParanoid" id="A0A0C3G211"/>
<feature type="domain" description="MYND-type" evidence="5">
    <location>
        <begin position="296"/>
        <end position="334"/>
    </location>
</feature>
<evidence type="ECO:0000256" key="1">
    <source>
        <dbReference type="ARBA" id="ARBA00022723"/>
    </source>
</evidence>
<evidence type="ECO:0000313" key="6">
    <source>
        <dbReference type="EMBL" id="KIM84596.1"/>
    </source>
</evidence>
<dbReference type="OrthoDB" id="432970at2759"/>
<proteinExistence type="predicted"/>
<dbReference type="Pfam" id="PF01753">
    <property type="entry name" value="zf-MYND"/>
    <property type="match status" value="1"/>
</dbReference>
<keyword evidence="3" id="KW-0862">Zinc</keyword>
<protein>
    <recommendedName>
        <fullName evidence="5">MYND-type domain-containing protein</fullName>
    </recommendedName>
</protein>
<dbReference type="GO" id="GO:0008270">
    <property type="term" value="F:zinc ion binding"/>
    <property type="evidence" value="ECO:0007669"/>
    <property type="project" value="UniProtKB-KW"/>
</dbReference>
<dbReference type="PROSITE" id="PS50865">
    <property type="entry name" value="ZF_MYND_2"/>
    <property type="match status" value="1"/>
</dbReference>
<evidence type="ECO:0000313" key="7">
    <source>
        <dbReference type="Proteomes" id="UP000054166"/>
    </source>
</evidence>
<evidence type="ECO:0000256" key="4">
    <source>
        <dbReference type="PROSITE-ProRule" id="PRU00134"/>
    </source>
</evidence>
<reference evidence="7" key="2">
    <citation type="submission" date="2015-01" db="EMBL/GenBank/DDBJ databases">
        <title>Evolutionary Origins and Diversification of the Mycorrhizal Mutualists.</title>
        <authorList>
            <consortium name="DOE Joint Genome Institute"/>
            <consortium name="Mycorrhizal Genomics Consortium"/>
            <person name="Kohler A."/>
            <person name="Kuo A."/>
            <person name="Nagy L.G."/>
            <person name="Floudas D."/>
            <person name="Copeland A."/>
            <person name="Barry K.W."/>
            <person name="Cichocki N."/>
            <person name="Veneault-Fourrey C."/>
            <person name="LaButti K."/>
            <person name="Lindquist E.A."/>
            <person name="Lipzen A."/>
            <person name="Lundell T."/>
            <person name="Morin E."/>
            <person name="Murat C."/>
            <person name="Riley R."/>
            <person name="Ohm R."/>
            <person name="Sun H."/>
            <person name="Tunlid A."/>
            <person name="Henrissat B."/>
            <person name="Grigoriev I.V."/>
            <person name="Hibbett D.S."/>
            <person name="Martin F."/>
        </authorList>
    </citation>
    <scope>NUCLEOTIDE SEQUENCE [LARGE SCALE GENOMIC DNA]</scope>
    <source>
        <strain evidence="7">F 1598</strain>
    </source>
</reference>
<evidence type="ECO:0000259" key="5">
    <source>
        <dbReference type="PROSITE" id="PS50865"/>
    </source>
</evidence>
<dbReference type="EMBL" id="KN832987">
    <property type="protein sequence ID" value="KIM84596.1"/>
    <property type="molecule type" value="Genomic_DNA"/>
</dbReference>
<dbReference type="Gene3D" id="6.10.140.2220">
    <property type="match status" value="1"/>
</dbReference>
<reference evidence="6 7" key="1">
    <citation type="submission" date="2014-04" db="EMBL/GenBank/DDBJ databases">
        <authorList>
            <consortium name="DOE Joint Genome Institute"/>
            <person name="Kuo A."/>
            <person name="Tarkka M."/>
            <person name="Buscot F."/>
            <person name="Kohler A."/>
            <person name="Nagy L.G."/>
            <person name="Floudas D."/>
            <person name="Copeland A."/>
            <person name="Barry K.W."/>
            <person name="Cichocki N."/>
            <person name="Veneault-Fourrey C."/>
            <person name="LaButti K."/>
            <person name="Lindquist E.A."/>
            <person name="Lipzen A."/>
            <person name="Lundell T."/>
            <person name="Morin E."/>
            <person name="Murat C."/>
            <person name="Sun H."/>
            <person name="Tunlid A."/>
            <person name="Henrissat B."/>
            <person name="Grigoriev I.V."/>
            <person name="Hibbett D.S."/>
            <person name="Martin F."/>
            <person name="Nordberg H.P."/>
            <person name="Cantor M.N."/>
            <person name="Hua S.X."/>
        </authorList>
    </citation>
    <scope>NUCLEOTIDE SEQUENCE [LARGE SCALE GENOMIC DNA]</scope>
    <source>
        <strain evidence="6 7">F 1598</strain>
    </source>
</reference>
<dbReference type="SUPFAM" id="SSF144232">
    <property type="entry name" value="HIT/MYND zinc finger-like"/>
    <property type="match status" value="1"/>
</dbReference>
<dbReference type="Proteomes" id="UP000054166">
    <property type="component" value="Unassembled WGS sequence"/>
</dbReference>
<dbReference type="AlphaFoldDB" id="A0A0C3G211"/>
<dbReference type="STRING" id="765440.A0A0C3G211"/>
<keyword evidence="7" id="KW-1185">Reference proteome</keyword>
<dbReference type="HOGENOM" id="CLU_855604_0_0_1"/>